<feature type="repeat" description="WD" evidence="6">
    <location>
        <begin position="124"/>
        <end position="166"/>
    </location>
</feature>
<organism evidence="9 10">
    <name type="scientific">Anaeramoeba ignava</name>
    <name type="common">Anaerobic marine amoeba</name>
    <dbReference type="NCBI Taxonomy" id="1746090"/>
    <lineage>
        <taxon>Eukaryota</taxon>
        <taxon>Metamonada</taxon>
        <taxon>Anaeramoebidae</taxon>
        <taxon>Anaeramoeba</taxon>
    </lineage>
</organism>
<proteinExistence type="inferred from homology"/>
<evidence type="ECO:0000313" key="9">
    <source>
        <dbReference type="EMBL" id="KAJ5067249.1"/>
    </source>
</evidence>
<sequence length="449" mass="49880">MNIVRRSKYRHVFGTEAKRENCFDGIQATKTAWDGNFVAANTKFVAACWASGGGGAFAVLPLTSVGKLGVIPLVKGHTGKVLDLAFNPFNPNLIGSSSEDCTAKIWNIPDEGLKEDMKESVQNLNGHKRKVGHIVFHPSANNVVSTTSADYTVKIWDIEKGEEKITTTGPSNIIQSFSWNMDGSQFAISAKDKKLRIYDPRADTSPIAETEAHTGVKGFRVVWLTDKDKIFTVGFSRTSDRQFAIWDPREMEKPLSTMNIDTSSGVIMPFYDPDTSVLYLAGKGDGNIRYYEMIDEPPYYYALSEFKSSVPTHGMAMAPKLACDVNSCEIARAYKMANNMIQPIPFVVPRKSDFFQDDIFPPTFGMEPGMTADEWFEGGNNLPEKISLEGGFVQPEIKAEFKPEKQTDTPTLEITDPVLLREKLEKAEKTIKAQEKRIADLEAALKAKN</sequence>
<dbReference type="PROSITE" id="PS50082">
    <property type="entry name" value="WD_REPEATS_2"/>
    <property type="match status" value="2"/>
</dbReference>
<dbReference type="SMART" id="SM00320">
    <property type="entry name" value="WD40"/>
    <property type="match status" value="4"/>
</dbReference>
<comment type="similarity">
    <text evidence="1 7">Belongs to the WD repeat coronin family.</text>
</comment>
<dbReference type="AlphaFoldDB" id="A0A9Q0L7L0"/>
<evidence type="ECO:0000256" key="2">
    <source>
        <dbReference type="ARBA" id="ARBA00022574"/>
    </source>
</evidence>
<dbReference type="PANTHER" id="PTHR10856">
    <property type="entry name" value="CORONIN"/>
    <property type="match status" value="1"/>
</dbReference>
<comment type="caution">
    <text evidence="9">The sequence shown here is derived from an EMBL/GenBank/DDBJ whole genome shotgun (WGS) entry which is preliminary data.</text>
</comment>
<evidence type="ECO:0000256" key="5">
    <source>
        <dbReference type="ARBA" id="ARBA00023203"/>
    </source>
</evidence>
<name>A0A9Q0L7L0_ANAIG</name>
<dbReference type="Pfam" id="PF08953">
    <property type="entry name" value="DUF1899"/>
    <property type="match status" value="1"/>
</dbReference>
<dbReference type="InterPro" id="IPR001680">
    <property type="entry name" value="WD40_rpt"/>
</dbReference>
<dbReference type="SMART" id="SM01167">
    <property type="entry name" value="DUF1900"/>
    <property type="match status" value="1"/>
</dbReference>
<evidence type="ECO:0000313" key="10">
    <source>
        <dbReference type="Proteomes" id="UP001149090"/>
    </source>
</evidence>
<keyword evidence="4" id="KW-0175">Coiled coil</keyword>
<dbReference type="GO" id="GO:0051015">
    <property type="term" value="F:actin filament binding"/>
    <property type="evidence" value="ECO:0007669"/>
    <property type="project" value="TreeGrafter"/>
</dbReference>
<evidence type="ECO:0000256" key="7">
    <source>
        <dbReference type="RuleBase" id="RU280818"/>
    </source>
</evidence>
<gene>
    <name evidence="9" type="ORF">M0811_13119</name>
</gene>
<keyword evidence="2 6" id="KW-0853">WD repeat</keyword>
<dbReference type="SMART" id="SM01166">
    <property type="entry name" value="DUF1899"/>
    <property type="match status" value="1"/>
</dbReference>
<keyword evidence="3 7" id="KW-0677">Repeat</keyword>
<feature type="domain" description="DUF1899" evidence="8">
    <location>
        <begin position="2"/>
        <end position="66"/>
    </location>
</feature>
<protein>
    <recommendedName>
        <fullName evidence="7">Coronin</fullName>
    </recommendedName>
</protein>
<dbReference type="InterPro" id="IPR015048">
    <property type="entry name" value="DUF1899"/>
</dbReference>
<reference evidence="9" key="1">
    <citation type="submission" date="2022-10" db="EMBL/GenBank/DDBJ databases">
        <title>Novel sulphate-reducing endosymbionts in the free-living metamonad Anaeramoeba.</title>
        <authorList>
            <person name="Jerlstrom-Hultqvist J."/>
            <person name="Cepicka I."/>
            <person name="Gallot-Lavallee L."/>
            <person name="Salas-Leiva D."/>
            <person name="Curtis B.A."/>
            <person name="Zahonova K."/>
            <person name="Pipaliya S."/>
            <person name="Dacks J."/>
            <person name="Roger A.J."/>
        </authorList>
    </citation>
    <scope>NUCLEOTIDE SEQUENCE</scope>
    <source>
        <strain evidence="9">BMAN</strain>
    </source>
</reference>
<dbReference type="SUPFAM" id="SSF50978">
    <property type="entry name" value="WD40 repeat-like"/>
    <property type="match status" value="1"/>
</dbReference>
<accession>A0A9Q0L7L0</accession>
<dbReference type="Pfam" id="PF00400">
    <property type="entry name" value="WD40"/>
    <property type="match status" value="3"/>
</dbReference>
<dbReference type="FunFam" id="2.130.10.10:FF:000502">
    <property type="entry name" value="Coronin"/>
    <property type="match status" value="1"/>
</dbReference>
<feature type="repeat" description="WD" evidence="6">
    <location>
        <begin position="74"/>
        <end position="108"/>
    </location>
</feature>
<dbReference type="OrthoDB" id="1850764at2759"/>
<dbReference type="InterPro" id="IPR015505">
    <property type="entry name" value="Coronin"/>
</dbReference>
<dbReference type="GO" id="GO:0007015">
    <property type="term" value="P:actin filament organization"/>
    <property type="evidence" value="ECO:0007669"/>
    <property type="project" value="TreeGrafter"/>
</dbReference>
<dbReference type="InterPro" id="IPR036322">
    <property type="entry name" value="WD40_repeat_dom_sf"/>
</dbReference>
<dbReference type="InterPro" id="IPR015943">
    <property type="entry name" value="WD40/YVTN_repeat-like_dom_sf"/>
</dbReference>
<dbReference type="PANTHER" id="PTHR10856:SF0">
    <property type="entry name" value="CORONIN"/>
    <property type="match status" value="1"/>
</dbReference>
<evidence type="ECO:0000256" key="1">
    <source>
        <dbReference type="ARBA" id="ARBA00009482"/>
    </source>
</evidence>
<evidence type="ECO:0000256" key="4">
    <source>
        <dbReference type="ARBA" id="ARBA00023054"/>
    </source>
</evidence>
<dbReference type="Pfam" id="PF16300">
    <property type="entry name" value="WD40_4"/>
    <property type="match status" value="1"/>
</dbReference>
<evidence type="ECO:0000256" key="6">
    <source>
        <dbReference type="PROSITE-ProRule" id="PRU00221"/>
    </source>
</evidence>
<dbReference type="OMA" id="NFQDDIY"/>
<keyword evidence="5" id="KW-0009">Actin-binding</keyword>
<dbReference type="EMBL" id="JAPDFW010000131">
    <property type="protein sequence ID" value="KAJ5067249.1"/>
    <property type="molecule type" value="Genomic_DNA"/>
</dbReference>
<keyword evidence="10" id="KW-1185">Reference proteome</keyword>
<dbReference type="InterPro" id="IPR019775">
    <property type="entry name" value="WD40_repeat_CS"/>
</dbReference>
<dbReference type="PROSITE" id="PS00678">
    <property type="entry name" value="WD_REPEATS_1"/>
    <property type="match status" value="2"/>
</dbReference>
<dbReference type="Proteomes" id="UP001149090">
    <property type="component" value="Unassembled WGS sequence"/>
</dbReference>
<evidence type="ECO:0000256" key="3">
    <source>
        <dbReference type="ARBA" id="ARBA00022737"/>
    </source>
</evidence>
<dbReference type="Gene3D" id="2.130.10.10">
    <property type="entry name" value="YVTN repeat-like/Quinoprotein amine dehydrogenase"/>
    <property type="match status" value="1"/>
</dbReference>
<evidence type="ECO:0000259" key="8">
    <source>
        <dbReference type="SMART" id="SM01166"/>
    </source>
</evidence>
<dbReference type="PROSITE" id="PS50294">
    <property type="entry name" value="WD_REPEATS_REGION"/>
    <property type="match status" value="2"/>
</dbReference>